<dbReference type="Pfam" id="PF00106">
    <property type="entry name" value="adh_short"/>
    <property type="match status" value="1"/>
</dbReference>
<evidence type="ECO:0000313" key="8">
    <source>
        <dbReference type="Proteomes" id="UP000305362"/>
    </source>
</evidence>
<dbReference type="SUPFAM" id="SSF53383">
    <property type="entry name" value="PLP-dependent transferases"/>
    <property type="match status" value="1"/>
</dbReference>
<evidence type="ECO:0000313" key="6">
    <source>
        <dbReference type="EMBL" id="TIC58042.1"/>
    </source>
</evidence>
<dbReference type="InterPro" id="IPR036291">
    <property type="entry name" value="NAD(P)-bd_dom_sf"/>
</dbReference>
<dbReference type="GO" id="GO:0008483">
    <property type="term" value="F:transaminase activity"/>
    <property type="evidence" value="ECO:0007669"/>
    <property type="project" value="UniProtKB-KW"/>
</dbReference>
<gene>
    <name evidence="7" type="ORF">E3Q01_04366</name>
    <name evidence="6" type="ORF">E3Q03_04337</name>
</gene>
<evidence type="ECO:0000313" key="7">
    <source>
        <dbReference type="EMBL" id="TIC61364.1"/>
    </source>
</evidence>
<evidence type="ECO:0000313" key="9">
    <source>
        <dbReference type="Proteomes" id="UP000310708"/>
    </source>
</evidence>
<dbReference type="InterPro" id="IPR049704">
    <property type="entry name" value="Aminotrans_3_PPA_site"/>
</dbReference>
<dbReference type="InterPro" id="IPR015424">
    <property type="entry name" value="PyrdxlP-dep_Trfase"/>
</dbReference>
<dbReference type="Gene3D" id="3.90.1150.10">
    <property type="entry name" value="Aspartate Aminotransferase, domain 1"/>
    <property type="match status" value="1"/>
</dbReference>
<keyword evidence="4 7" id="KW-0808">Transferase</keyword>
<evidence type="ECO:0000256" key="5">
    <source>
        <dbReference type="ARBA" id="ARBA00022898"/>
    </source>
</evidence>
<dbReference type="Pfam" id="PF00202">
    <property type="entry name" value="Aminotran_3"/>
    <property type="match status" value="1"/>
</dbReference>
<dbReference type="OrthoDB" id="10260828at2759"/>
<sequence length="617" mass="67383">MNTNTITTTFDAADLKILGQKHIGNGLARMSDFVMERGEGSYIYTDKKKLLDFSSGIGVTNLGHCHPVVTEAVINQVKTITHAQCTLGFCRPYVELVEKLLQIMPDESLDTMLFLNSGSEAIDNAIKVARKATGRQNVICMQGAFHGRTYGSSALSRSKTVYAHEVGPVISGVFATTLPYWHQLGVPAETSENAVVERAIFDLDALFLQQCAPQDTAAIFIEPVIGEGGYIPVPNSYMKALRERCDKYGILLVIDEIQSGFGRTGAMFAIEHSGVRPDIMTFAKGVANGFPLSGIVANGSIMHKMGPGMQGGTYSGNAVACAAGLAVHKVFKEEDIIGNVKSRSAELFNMLNELKQSEEGRKLIADVRGHGLMVGIEFKSSNLAIPAEKNVPFRGVGAKIHKKCIEKGLFILTTSIYDVIRFIPPLNISKAEMEEGCKIFKQSFFETASESRKYGEKFISVISSLVGITTFPYISYYSASKYALEATFESLKMETQHLDIKVLIIEPGYFRTNFLQEGSNIQTPKNPISDYAPVSEAMSEVFKEQDGTQLGDPKAGSKRIIELLTNSGFAKQISDGEVPTRVALGSDSYNGIVSKAKDLIDNADKWKEFSISTDHSK</sequence>
<name>A0A4T0SZU7_9BASI</name>
<dbReference type="Proteomes" id="UP000305362">
    <property type="component" value="Unassembled WGS sequence"/>
</dbReference>
<dbReference type="AlphaFoldDB" id="A0A4T0SZU7"/>
<dbReference type="EMBL" id="SPRX01000101">
    <property type="protein sequence ID" value="TIC61364.1"/>
    <property type="molecule type" value="Genomic_DNA"/>
</dbReference>
<reference evidence="8 9" key="1">
    <citation type="submission" date="2019-03" db="EMBL/GenBank/DDBJ databases">
        <title>Sequencing 25 genomes of Wallemia mellicola.</title>
        <authorList>
            <person name="Gostincar C."/>
        </authorList>
    </citation>
    <scope>NUCLEOTIDE SEQUENCE [LARGE SCALE GENOMIC DNA]</scope>
    <source>
        <strain evidence="6 8">EXF-1277</strain>
        <strain evidence="7 9">EXF-757</strain>
    </source>
</reference>
<dbReference type="CDD" id="cd00610">
    <property type="entry name" value="OAT_like"/>
    <property type="match status" value="1"/>
</dbReference>
<protein>
    <submittedName>
        <fullName evidence="7">Acetylornithine aminotransferase</fullName>
    </submittedName>
</protein>
<dbReference type="Proteomes" id="UP000310708">
    <property type="component" value="Unassembled WGS sequence"/>
</dbReference>
<dbReference type="Gene3D" id="3.40.640.10">
    <property type="entry name" value="Type I PLP-dependent aspartate aminotransferase-like (Major domain)"/>
    <property type="match status" value="1"/>
</dbReference>
<dbReference type="PANTHER" id="PTHR11986">
    <property type="entry name" value="AMINOTRANSFERASE CLASS III"/>
    <property type="match status" value="1"/>
</dbReference>
<comment type="caution">
    <text evidence="7">The sequence shown here is derived from an EMBL/GenBank/DDBJ whole genome shotgun (WGS) entry which is preliminary data.</text>
</comment>
<dbReference type="GO" id="GO:0030170">
    <property type="term" value="F:pyridoxal phosphate binding"/>
    <property type="evidence" value="ECO:0007669"/>
    <property type="project" value="InterPro"/>
</dbReference>
<dbReference type="InterPro" id="IPR005814">
    <property type="entry name" value="Aminotrans_3"/>
</dbReference>
<comment type="similarity">
    <text evidence="2">Belongs to the class-III pyridoxal-phosphate-dependent aminotransferase family.</text>
</comment>
<evidence type="ECO:0000256" key="4">
    <source>
        <dbReference type="ARBA" id="ARBA00022679"/>
    </source>
</evidence>
<dbReference type="Gene3D" id="3.40.50.720">
    <property type="entry name" value="NAD(P)-binding Rossmann-like Domain"/>
    <property type="match status" value="1"/>
</dbReference>
<comment type="cofactor">
    <cofactor evidence="1">
        <name>pyridoxal 5'-phosphate</name>
        <dbReference type="ChEBI" id="CHEBI:597326"/>
    </cofactor>
</comment>
<keyword evidence="5" id="KW-0663">Pyridoxal phosphate</keyword>
<dbReference type="FunFam" id="3.40.640.10:FF:000013">
    <property type="entry name" value="4-aminobutyrate aminotransferase"/>
    <property type="match status" value="1"/>
</dbReference>
<dbReference type="InterPro" id="IPR002347">
    <property type="entry name" value="SDR_fam"/>
</dbReference>
<evidence type="ECO:0000256" key="2">
    <source>
        <dbReference type="ARBA" id="ARBA00008954"/>
    </source>
</evidence>
<organism evidence="7 9">
    <name type="scientific">Wallemia mellicola</name>
    <dbReference type="NCBI Taxonomy" id="1708541"/>
    <lineage>
        <taxon>Eukaryota</taxon>
        <taxon>Fungi</taxon>
        <taxon>Dikarya</taxon>
        <taxon>Basidiomycota</taxon>
        <taxon>Wallemiomycotina</taxon>
        <taxon>Wallemiomycetes</taxon>
        <taxon>Wallemiales</taxon>
        <taxon>Wallemiaceae</taxon>
        <taxon>Wallemia</taxon>
    </lineage>
</organism>
<proteinExistence type="inferred from homology"/>
<accession>A0A4T0SZU7</accession>
<dbReference type="InterPro" id="IPR015422">
    <property type="entry name" value="PyrdxlP-dep_Trfase_small"/>
</dbReference>
<dbReference type="SUPFAM" id="SSF51735">
    <property type="entry name" value="NAD(P)-binding Rossmann-fold domains"/>
    <property type="match status" value="1"/>
</dbReference>
<dbReference type="PANTHER" id="PTHR11986:SF79">
    <property type="entry name" value="ACETYLORNITHINE AMINOTRANSFERASE, MITOCHONDRIAL"/>
    <property type="match status" value="1"/>
</dbReference>
<dbReference type="InterPro" id="IPR050103">
    <property type="entry name" value="Class-III_PLP-dep_AT"/>
</dbReference>
<dbReference type="InterPro" id="IPR015421">
    <property type="entry name" value="PyrdxlP-dep_Trfase_major"/>
</dbReference>
<keyword evidence="3 7" id="KW-0032">Aminotransferase</keyword>
<dbReference type="GO" id="GO:0042802">
    <property type="term" value="F:identical protein binding"/>
    <property type="evidence" value="ECO:0007669"/>
    <property type="project" value="TreeGrafter"/>
</dbReference>
<evidence type="ECO:0000256" key="1">
    <source>
        <dbReference type="ARBA" id="ARBA00001933"/>
    </source>
</evidence>
<dbReference type="EMBL" id="SPRV01000097">
    <property type="protein sequence ID" value="TIC58042.1"/>
    <property type="molecule type" value="Genomic_DNA"/>
</dbReference>
<evidence type="ECO:0000256" key="3">
    <source>
        <dbReference type="ARBA" id="ARBA00022576"/>
    </source>
</evidence>
<dbReference type="PROSITE" id="PS00600">
    <property type="entry name" value="AA_TRANSFER_CLASS_3"/>
    <property type="match status" value="1"/>
</dbReference>